<keyword evidence="3" id="KW-1185">Reference proteome</keyword>
<feature type="region of interest" description="Disordered" evidence="1">
    <location>
        <begin position="1"/>
        <end position="49"/>
    </location>
</feature>
<evidence type="ECO:0000313" key="3">
    <source>
        <dbReference type="Proteomes" id="UP000008022"/>
    </source>
</evidence>
<protein>
    <submittedName>
        <fullName evidence="2">Uncharacterized protein</fullName>
    </submittedName>
</protein>
<dbReference type="Proteomes" id="UP000008022">
    <property type="component" value="Unassembled WGS sequence"/>
</dbReference>
<feature type="compositionally biased region" description="Pro residues" evidence="1">
    <location>
        <begin position="33"/>
        <end position="43"/>
    </location>
</feature>
<dbReference type="AlphaFoldDB" id="A0A0E0RG09"/>
<name>A0A0E0RG09_ORYRU</name>
<accession>A0A0E0RG09</accession>
<feature type="region of interest" description="Disordered" evidence="1">
    <location>
        <begin position="129"/>
        <end position="176"/>
    </location>
</feature>
<dbReference type="Gramene" id="ORUFI12G09620.1">
    <property type="protein sequence ID" value="ORUFI12G09620.1"/>
    <property type="gene ID" value="ORUFI12G09620"/>
</dbReference>
<evidence type="ECO:0000313" key="2">
    <source>
        <dbReference type="EnsemblPlants" id="ORUFI12G09620.1"/>
    </source>
</evidence>
<evidence type="ECO:0000256" key="1">
    <source>
        <dbReference type="SAM" id="MobiDB-lite"/>
    </source>
</evidence>
<proteinExistence type="predicted"/>
<dbReference type="HOGENOM" id="CLU_1296197_0_0_1"/>
<dbReference type="EnsemblPlants" id="ORUFI12G09620.1">
    <property type="protein sequence ID" value="ORUFI12G09620.1"/>
    <property type="gene ID" value="ORUFI12G09620"/>
</dbReference>
<reference evidence="3" key="1">
    <citation type="submission" date="2013-06" db="EMBL/GenBank/DDBJ databases">
        <authorList>
            <person name="Zhao Q."/>
        </authorList>
    </citation>
    <scope>NUCLEOTIDE SEQUENCE</scope>
    <source>
        <strain evidence="3">cv. W1943</strain>
    </source>
</reference>
<reference evidence="2" key="2">
    <citation type="submission" date="2015-06" db="UniProtKB">
        <authorList>
            <consortium name="EnsemblPlants"/>
        </authorList>
    </citation>
    <scope>IDENTIFICATION</scope>
</reference>
<organism evidence="2 3">
    <name type="scientific">Oryza rufipogon</name>
    <name type="common">Brownbeard rice</name>
    <name type="synonym">Asian wild rice</name>
    <dbReference type="NCBI Taxonomy" id="4529"/>
    <lineage>
        <taxon>Eukaryota</taxon>
        <taxon>Viridiplantae</taxon>
        <taxon>Streptophyta</taxon>
        <taxon>Embryophyta</taxon>
        <taxon>Tracheophyta</taxon>
        <taxon>Spermatophyta</taxon>
        <taxon>Magnoliopsida</taxon>
        <taxon>Liliopsida</taxon>
        <taxon>Poales</taxon>
        <taxon>Poaceae</taxon>
        <taxon>BOP clade</taxon>
        <taxon>Oryzoideae</taxon>
        <taxon>Oryzeae</taxon>
        <taxon>Oryzinae</taxon>
        <taxon>Oryza</taxon>
    </lineage>
</organism>
<sequence length="213" mass="21976">MGGGGSLGRVRRSAPPSVDQCGGGTVALGVLPTPVPAPPPPLPPEEEPGFRMGMVTTRWLGGATAMGNGDRLNSYAAAGTGRGDGVKYSLVEAVGGNTVSSRPPVPPCLPPPLPLEEEHGFRMGMVTTRWPGASTATGNGDRERDRESEDEGDAPPSLSMAADLAPVPSPARGRREECEGTRAFWLIVVDFVASGSEGTTTETAEQQLSERGA</sequence>